<comment type="caution">
    <text evidence="6">The sequence shown here is derived from an EMBL/GenBank/DDBJ whole genome shotgun (WGS) entry which is preliminary data.</text>
</comment>
<dbReference type="PANTHER" id="PTHR35798:SF1">
    <property type="entry name" value="CELL DIVISION PROTEIN SEPF"/>
    <property type="match status" value="1"/>
</dbReference>
<accession>A0ABN2X8Z3</accession>
<dbReference type="Gene3D" id="3.30.110.150">
    <property type="entry name" value="SepF-like protein"/>
    <property type="match status" value="1"/>
</dbReference>
<comment type="subcellular location">
    <subcellularLocation>
        <location evidence="5">Cytoplasm</location>
    </subcellularLocation>
    <text evidence="5">Localizes to the division site, in a FtsZ-dependent manner.</text>
</comment>
<keyword evidence="1 5" id="KW-0132">Cell division</keyword>
<name>A0ABN2X8Z3_9MICO</name>
<keyword evidence="5" id="KW-0963">Cytoplasm</keyword>
<reference evidence="6 7" key="1">
    <citation type="journal article" date="2019" name="Int. J. Syst. Evol. Microbiol.">
        <title>The Global Catalogue of Microorganisms (GCM) 10K type strain sequencing project: providing services to taxonomists for standard genome sequencing and annotation.</title>
        <authorList>
            <consortium name="The Broad Institute Genomics Platform"/>
            <consortium name="The Broad Institute Genome Sequencing Center for Infectious Disease"/>
            <person name="Wu L."/>
            <person name="Ma J."/>
        </authorList>
    </citation>
    <scope>NUCLEOTIDE SEQUENCE [LARGE SCALE GENOMIC DNA]</scope>
    <source>
        <strain evidence="6 7">JCM 15900</strain>
    </source>
</reference>
<evidence type="ECO:0000256" key="3">
    <source>
        <dbReference type="ARBA" id="ARBA00023306"/>
    </source>
</evidence>
<comment type="function">
    <text evidence="4 5">Cell division protein that is part of the divisome complex and is recruited early to the Z-ring. Probably stimulates Z-ring formation, perhaps through the cross-linking of FtsZ protofilaments. Its function overlaps with FtsA.</text>
</comment>
<dbReference type="EMBL" id="BAAAPZ010000019">
    <property type="protein sequence ID" value="GAA2106564.1"/>
    <property type="molecule type" value="Genomic_DNA"/>
</dbReference>
<proteinExistence type="inferred from homology"/>
<gene>
    <name evidence="5 6" type="primary">sepF</name>
    <name evidence="6" type="ORF">GCM10009823_32720</name>
</gene>
<dbReference type="InterPro" id="IPR007561">
    <property type="entry name" value="Cell_div_SepF/SepF-rel"/>
</dbReference>
<keyword evidence="3 5" id="KW-0131">Cell cycle</keyword>
<dbReference type="Pfam" id="PF04472">
    <property type="entry name" value="SepF"/>
    <property type="match status" value="1"/>
</dbReference>
<dbReference type="PANTHER" id="PTHR35798">
    <property type="entry name" value="CELL DIVISION PROTEIN SEPF"/>
    <property type="match status" value="1"/>
</dbReference>
<dbReference type="HAMAP" id="MF_01197">
    <property type="entry name" value="SepF"/>
    <property type="match status" value="1"/>
</dbReference>
<organism evidence="6 7">
    <name type="scientific">Brevibacterium salitolerans</name>
    <dbReference type="NCBI Taxonomy" id="1403566"/>
    <lineage>
        <taxon>Bacteria</taxon>
        <taxon>Bacillati</taxon>
        <taxon>Actinomycetota</taxon>
        <taxon>Actinomycetes</taxon>
        <taxon>Micrococcales</taxon>
        <taxon>Brevibacteriaceae</taxon>
        <taxon>Brevibacterium</taxon>
    </lineage>
</organism>
<protein>
    <recommendedName>
        <fullName evidence="5">Cell division protein SepF</fullName>
    </recommendedName>
</protein>
<dbReference type="Proteomes" id="UP001500984">
    <property type="component" value="Unassembled WGS sequence"/>
</dbReference>
<evidence type="ECO:0000313" key="7">
    <source>
        <dbReference type="Proteomes" id="UP001500984"/>
    </source>
</evidence>
<dbReference type="GO" id="GO:0051301">
    <property type="term" value="P:cell division"/>
    <property type="evidence" value="ECO:0007669"/>
    <property type="project" value="UniProtKB-KW"/>
</dbReference>
<keyword evidence="7" id="KW-1185">Reference proteome</keyword>
<evidence type="ECO:0000256" key="1">
    <source>
        <dbReference type="ARBA" id="ARBA00022618"/>
    </source>
</evidence>
<dbReference type="InterPro" id="IPR038594">
    <property type="entry name" value="SepF-like_sf"/>
</dbReference>
<keyword evidence="2 5" id="KW-0717">Septation</keyword>
<evidence type="ECO:0000256" key="2">
    <source>
        <dbReference type="ARBA" id="ARBA00023210"/>
    </source>
</evidence>
<evidence type="ECO:0000256" key="5">
    <source>
        <dbReference type="HAMAP-Rule" id="MF_01197"/>
    </source>
</evidence>
<sequence length="176" mass="19304">MRKFASYLGFVEDEDDMRPVHDEPRRGAHQEEYAEYLPEDDFAPAAESHTHAGEPEMYEETPAATVSPIRTSVRPVETAAPEALHTIRTIHPRSYNDAKAIGQAFRDGVPVIMDLSAMDDANSKRLVDFSAGLIFGLHGSIEKITGNVFLLSPEQVTVTAEAEAGPDAQASFFNQS</sequence>
<comment type="subunit">
    <text evidence="5">Homodimer. Interacts with FtsZ.</text>
</comment>
<dbReference type="InterPro" id="IPR023052">
    <property type="entry name" value="Cell_div_SepF"/>
</dbReference>
<evidence type="ECO:0000256" key="4">
    <source>
        <dbReference type="ARBA" id="ARBA00044936"/>
    </source>
</evidence>
<comment type="similarity">
    <text evidence="5">Belongs to the SepF family.</text>
</comment>
<evidence type="ECO:0000313" key="6">
    <source>
        <dbReference type="EMBL" id="GAA2106564.1"/>
    </source>
</evidence>